<organism evidence="2 3">
    <name type="scientific">Hahella chejuensis (strain KCTC 2396)</name>
    <dbReference type="NCBI Taxonomy" id="349521"/>
    <lineage>
        <taxon>Bacteria</taxon>
        <taxon>Pseudomonadati</taxon>
        <taxon>Pseudomonadota</taxon>
        <taxon>Gammaproteobacteria</taxon>
        <taxon>Oceanospirillales</taxon>
        <taxon>Hahellaceae</taxon>
        <taxon>Hahella</taxon>
    </lineage>
</organism>
<accession>Q2SAR5</accession>
<dbReference type="PANTHER" id="PTHR32063">
    <property type="match status" value="1"/>
</dbReference>
<protein>
    <submittedName>
        <fullName evidence="2">Cation/multidrug efflux pump</fullName>
    </submittedName>
</protein>
<feature type="transmembrane region" description="Helical" evidence="1">
    <location>
        <begin position="432"/>
        <end position="450"/>
    </location>
</feature>
<dbReference type="Pfam" id="PF00873">
    <property type="entry name" value="ACR_tran"/>
    <property type="match status" value="1"/>
</dbReference>
<feature type="transmembrane region" description="Helical" evidence="1">
    <location>
        <begin position="12"/>
        <end position="32"/>
    </location>
</feature>
<dbReference type="Gene3D" id="3.30.70.1430">
    <property type="entry name" value="Multidrug efflux transporter AcrB pore domain"/>
    <property type="match status" value="2"/>
</dbReference>
<dbReference type="SUPFAM" id="SSF82866">
    <property type="entry name" value="Multidrug efflux transporter AcrB transmembrane domain"/>
    <property type="match status" value="2"/>
</dbReference>
<dbReference type="PRINTS" id="PR00702">
    <property type="entry name" value="ACRIFLAVINRP"/>
</dbReference>
<dbReference type="SUPFAM" id="SSF82714">
    <property type="entry name" value="Multidrug efflux transporter AcrB TolC docking domain, DN and DC subdomains"/>
    <property type="match status" value="2"/>
</dbReference>
<feature type="transmembrane region" description="Helical" evidence="1">
    <location>
        <begin position="385"/>
        <end position="411"/>
    </location>
</feature>
<dbReference type="Gene3D" id="3.30.70.1440">
    <property type="entry name" value="Multidrug efflux transporter AcrB pore domain"/>
    <property type="match status" value="1"/>
</dbReference>
<proteinExistence type="predicted"/>
<evidence type="ECO:0000313" key="3">
    <source>
        <dbReference type="Proteomes" id="UP000000238"/>
    </source>
</evidence>
<feature type="transmembrane region" description="Helical" evidence="1">
    <location>
        <begin position="334"/>
        <end position="352"/>
    </location>
</feature>
<reference evidence="2 3" key="1">
    <citation type="journal article" date="2005" name="Nucleic Acids Res.">
        <title>Genomic blueprint of Hahella chejuensis, a marine microbe producing an algicidal agent.</title>
        <authorList>
            <person name="Jeong H."/>
            <person name="Yim J.H."/>
            <person name="Lee C."/>
            <person name="Choi S.-H."/>
            <person name="Park Y.K."/>
            <person name="Yoon S.H."/>
            <person name="Hur C.-G."/>
            <person name="Kang H.-Y."/>
            <person name="Kim D."/>
            <person name="Lee H.H."/>
            <person name="Park K.H."/>
            <person name="Park S.-H."/>
            <person name="Park H.-S."/>
            <person name="Lee H.K."/>
            <person name="Oh T.K."/>
            <person name="Kim J.F."/>
        </authorList>
    </citation>
    <scope>NUCLEOTIDE SEQUENCE [LARGE SCALE GENOMIC DNA]</scope>
    <source>
        <strain evidence="2 3">KCTC 2396</strain>
    </source>
</reference>
<dbReference type="Proteomes" id="UP000000238">
    <property type="component" value="Chromosome"/>
</dbReference>
<dbReference type="SUPFAM" id="SSF82693">
    <property type="entry name" value="Multidrug efflux transporter AcrB pore domain, PN1, PN2, PC1 and PC2 subdomains"/>
    <property type="match status" value="2"/>
</dbReference>
<evidence type="ECO:0000256" key="1">
    <source>
        <dbReference type="SAM" id="Phobius"/>
    </source>
</evidence>
<dbReference type="eggNOG" id="COG0841">
    <property type="taxonomic scope" value="Bacteria"/>
</dbReference>
<dbReference type="AlphaFoldDB" id="Q2SAR5"/>
<dbReference type="InterPro" id="IPR001036">
    <property type="entry name" value="Acrflvin-R"/>
</dbReference>
<dbReference type="InterPro" id="IPR027463">
    <property type="entry name" value="AcrB_DN_DC_subdom"/>
</dbReference>
<keyword evidence="1" id="KW-0472">Membrane</keyword>
<feature type="transmembrane region" description="Helical" evidence="1">
    <location>
        <begin position="860"/>
        <end position="879"/>
    </location>
</feature>
<feature type="transmembrane region" description="Helical" evidence="1">
    <location>
        <begin position="961"/>
        <end position="979"/>
    </location>
</feature>
<feature type="transmembrane region" description="Helical" evidence="1">
    <location>
        <begin position="985"/>
        <end position="1012"/>
    </location>
</feature>
<feature type="transmembrane region" description="Helical" evidence="1">
    <location>
        <begin position="518"/>
        <end position="538"/>
    </location>
</feature>
<keyword evidence="1" id="KW-0812">Transmembrane</keyword>
<feature type="transmembrane region" description="Helical" evidence="1">
    <location>
        <begin position="359"/>
        <end position="379"/>
    </location>
</feature>
<dbReference type="PANTHER" id="PTHR32063:SF18">
    <property type="entry name" value="CATION EFFLUX SYSTEM PROTEIN"/>
    <property type="match status" value="1"/>
</dbReference>
<gene>
    <name evidence="2" type="ordered locus">HCH_05601</name>
</gene>
<dbReference type="STRING" id="349521.HCH_05601"/>
<name>Q2SAR5_HAHCH</name>
<dbReference type="GO" id="GO:0042910">
    <property type="term" value="F:xenobiotic transmembrane transporter activity"/>
    <property type="evidence" value="ECO:0007669"/>
    <property type="project" value="TreeGrafter"/>
</dbReference>
<feature type="transmembrane region" description="Helical" evidence="1">
    <location>
        <begin position="462"/>
        <end position="489"/>
    </location>
</feature>
<dbReference type="KEGG" id="hch:HCH_05601"/>
<dbReference type="OrthoDB" id="9757940at2"/>
<evidence type="ECO:0000313" key="2">
    <source>
        <dbReference type="EMBL" id="ABC32259.1"/>
    </source>
</evidence>
<feature type="transmembrane region" description="Helical" evidence="1">
    <location>
        <begin position="886"/>
        <end position="906"/>
    </location>
</feature>
<dbReference type="HOGENOM" id="CLU_002755_1_2_6"/>
<dbReference type="Gene3D" id="3.30.2090.10">
    <property type="entry name" value="Multidrug efflux transporter AcrB TolC docking domain, DN and DC subdomains"/>
    <property type="match status" value="2"/>
</dbReference>
<dbReference type="RefSeq" id="WP_011399322.1">
    <property type="nucleotide sequence ID" value="NC_007645.1"/>
</dbReference>
<dbReference type="Gene3D" id="3.30.70.1320">
    <property type="entry name" value="Multidrug efflux transporter AcrB pore domain like"/>
    <property type="match status" value="1"/>
</dbReference>
<dbReference type="EMBL" id="CP000155">
    <property type="protein sequence ID" value="ABC32259.1"/>
    <property type="molecule type" value="Genomic_DNA"/>
</dbReference>
<feature type="transmembrane region" description="Helical" evidence="1">
    <location>
        <begin position="912"/>
        <end position="933"/>
    </location>
</feature>
<keyword evidence="3" id="KW-1185">Reference proteome</keyword>
<dbReference type="GO" id="GO:0005886">
    <property type="term" value="C:plasma membrane"/>
    <property type="evidence" value="ECO:0007669"/>
    <property type="project" value="TreeGrafter"/>
</dbReference>
<dbReference type="Gene3D" id="1.20.1640.10">
    <property type="entry name" value="Multidrug efflux transporter AcrB transmembrane domain"/>
    <property type="match status" value="2"/>
</dbReference>
<keyword evidence="1" id="KW-1133">Transmembrane helix</keyword>
<sequence>MNITRLAIENNRLTIVLLLVIAVAGTLTFLGMPRAYDPGFVMRAAQVVTYFPGASPARVEELVSSQIEEAVKEIPELDFVKSESRTGVSIVTVNIKESYKNMRPIWDNLRRKVESTSTDLPDGVVGPYVNDEFGDVFGIVMTITAEGFNYAELKKISDDVKTELLRFPDVAKVEIWGEQEERIFVEYNNARLSELGLSPSQLSQALETRNIIISGGSFNLGRERISLEPSGNFESVEDIEQTIINIPGANRLMYLKDIATVVRGYVDPPESLLHSSGEFALAVAVAMRDGGNNIELGEQVSAMMNELLQQYPYGIEFDLVSFSPAEVDQKVSDFVSNLLQAIAVVSIVMLFTLGLRTGLVVSTLIPLSMLLAFLVMSYLDIGLDQISLAALIIALGMLVDNGIVMAENIMVLMEKGKNATEAAIDSAMELRIPLLTASLTTIAAFLPIYLAESNVGEFTSSLFKVVAITLLASWVISLTVIPMLCVYFLKVTQQEESYGSVFYRTYRSILTSMLRNRAATLLVTVLVFLVAMKGFGYVPKIFFPPSDRNYFQVELKLPEGTAIEETRRVVNDMESFVESDLQVTDSRKDGVTKWVSYIGNAGPRIILSYNPKPNNSSYAMMIVTASDARLVPNLIERIGRYALDNHPDLEATIKPMANGPSVAHPVEVRLSGSDADVLFRHVDALKARMREIGGLTNITDDWGQRIKKLVIHIDQPRALRSGVTSQDIAVSLQAGISGLELTEYREGEDIIPVMVRAEGSNRNNISGVRSLSVYVQSTGKSVPLSQVADIEVVWDTAKIFRRNGLKTVAVGAQLEGDITAAEKFAELTPWLKEQQKEWGTSTRYELGGESESSGKANQSIVDKLPIAGFVILILMVGQFNSIRKAIIILSTIPLGLIGVSAGLLALNSAMGFMTFLGIVSLAGIVINNAIVLLERINLELAEGVEHGQAIINAAQQRTRPILLTTATTVLGLLPLYLGGGEMWEPLAIAIMAGLLFSTILTLCVVPVLYATFYRVRF</sequence>